<organism evidence="1 2">
    <name type="scientific">Streptomyces qaidamensis</name>
    <dbReference type="NCBI Taxonomy" id="1783515"/>
    <lineage>
        <taxon>Bacteria</taxon>
        <taxon>Bacillati</taxon>
        <taxon>Actinomycetota</taxon>
        <taxon>Actinomycetes</taxon>
        <taxon>Kitasatosporales</taxon>
        <taxon>Streptomycetaceae</taxon>
        <taxon>Streptomyces</taxon>
        <taxon>Streptomyces aurantiacus group</taxon>
    </lineage>
</organism>
<dbReference type="STRING" id="1783515.A4E84_29760"/>
<dbReference type="RefSeq" id="WP_062929482.1">
    <property type="nucleotide sequence ID" value="NZ_CP015098.1"/>
</dbReference>
<dbReference type="AlphaFoldDB" id="A0A143C783"/>
<dbReference type="EMBL" id="CP015098">
    <property type="protein sequence ID" value="AMW13314.1"/>
    <property type="molecule type" value="Genomic_DNA"/>
</dbReference>
<accession>A0A143C783</accession>
<dbReference type="Pfam" id="PF25681">
    <property type="entry name" value="Phage_TTP_17"/>
    <property type="match status" value="1"/>
</dbReference>
<proteinExistence type="predicted"/>
<protein>
    <recommendedName>
        <fullName evidence="3">Phage tail protein</fullName>
    </recommendedName>
</protein>
<dbReference type="InterPro" id="IPR058154">
    <property type="entry name" value="Bxb1_TTP-like"/>
</dbReference>
<dbReference type="Proteomes" id="UP000076096">
    <property type="component" value="Chromosome"/>
</dbReference>
<sequence>MAVTTTDLIMGPADLYIGDFGATEPLDTAINTAPGVAWTDLGGTQDGVKLVIDQTYTELEVDQIVQVPGARKTKEVLTVETNLAQATLDNLKVVLNGGTTASGTGYKSYEPAYATSATQPTYRALLIDGYAPQGFRRRVIVRKVLSNDKVESTYKKDDQTLFSVKWASFYVTSSIAPYKVIDQTA</sequence>
<evidence type="ECO:0000313" key="2">
    <source>
        <dbReference type="Proteomes" id="UP000076096"/>
    </source>
</evidence>
<reference evidence="2" key="1">
    <citation type="submission" date="2016-04" db="EMBL/GenBank/DDBJ databases">
        <authorList>
            <person name="Zhang B."/>
        </authorList>
    </citation>
    <scope>NUCLEOTIDE SEQUENCE [LARGE SCALE GENOMIC DNA]</scope>
    <source>
        <strain evidence="2">S10</strain>
    </source>
</reference>
<name>A0A143C783_9ACTN</name>
<dbReference type="KEGG" id="stsi:A4E84_29760"/>
<evidence type="ECO:0000313" key="1">
    <source>
        <dbReference type="EMBL" id="AMW13314.1"/>
    </source>
</evidence>
<evidence type="ECO:0008006" key="3">
    <source>
        <dbReference type="Google" id="ProtNLM"/>
    </source>
</evidence>
<keyword evidence="2" id="KW-1185">Reference proteome</keyword>
<gene>
    <name evidence="1" type="ORF">A4E84_29760</name>
</gene>